<evidence type="ECO:0000259" key="1">
    <source>
        <dbReference type="Pfam" id="PF17921"/>
    </source>
</evidence>
<evidence type="ECO:0000313" key="3">
    <source>
        <dbReference type="Proteomes" id="UP000591131"/>
    </source>
</evidence>
<dbReference type="InterPro" id="IPR050951">
    <property type="entry name" value="Retrovirus_Pol_polyprotein"/>
</dbReference>
<dbReference type="AlphaFoldDB" id="A0A7J6KNI6"/>
<sequence length="378" mass="42084">KYSTIQTDRKAILFKARYVFRVLASGCTQKPYLLPFGLVGAPASFMRMVSSVFADMLCETDSQGDISLAAYMDDLLIDYVGYRVSKDGVSPDPTKAREIASITTPTSYASRTCHLRRLTHDNVPWRWSEREQREFEDIKGSLSNSVLIHPNFSAALCQVDSNGIERPVKFASRALTSAESHADDHRLRQSSGPGETRSHCAALCNHTGCKRRRTTACDQNASSLSSTSLYSKVHVAVSTEEVPPLRLPSRQEVIAAQRRDPSLSQVIQDLPRVGDDNFYKLDPLDGALLMVAPYPDSWDIPQDVEKLVIPDEYHLSQPDSAHQGREATLSSVGRSFWWCNMAKSVKKFCKLRTSIYTKPFSAIGVDLIEMPPGESDSE</sequence>
<dbReference type="PANTHER" id="PTHR37984:SF5">
    <property type="entry name" value="PROTEIN NYNRIN-LIKE"/>
    <property type="match status" value="1"/>
</dbReference>
<evidence type="ECO:0000313" key="2">
    <source>
        <dbReference type="EMBL" id="KAF4648893.1"/>
    </source>
</evidence>
<dbReference type="Pfam" id="PF17921">
    <property type="entry name" value="Integrase_H2C2"/>
    <property type="match status" value="1"/>
</dbReference>
<organism evidence="2 3">
    <name type="scientific">Perkinsus chesapeaki</name>
    <name type="common">Clam parasite</name>
    <name type="synonym">Perkinsus andrewsi</name>
    <dbReference type="NCBI Taxonomy" id="330153"/>
    <lineage>
        <taxon>Eukaryota</taxon>
        <taxon>Sar</taxon>
        <taxon>Alveolata</taxon>
        <taxon>Perkinsozoa</taxon>
        <taxon>Perkinsea</taxon>
        <taxon>Perkinsida</taxon>
        <taxon>Perkinsidae</taxon>
        <taxon>Perkinsus</taxon>
    </lineage>
</organism>
<gene>
    <name evidence="2" type="ORF">FOL47_002677</name>
</gene>
<feature type="domain" description="Integrase zinc-binding" evidence="1">
    <location>
        <begin position="311"/>
        <end position="350"/>
    </location>
</feature>
<dbReference type="InterPro" id="IPR043502">
    <property type="entry name" value="DNA/RNA_pol_sf"/>
</dbReference>
<dbReference type="InterPro" id="IPR041588">
    <property type="entry name" value="Integrase_H2C2"/>
</dbReference>
<dbReference type="InterPro" id="IPR043128">
    <property type="entry name" value="Rev_trsase/Diguanyl_cyclase"/>
</dbReference>
<dbReference type="SUPFAM" id="SSF56672">
    <property type="entry name" value="DNA/RNA polymerases"/>
    <property type="match status" value="1"/>
</dbReference>
<dbReference type="Gene3D" id="1.10.340.70">
    <property type="match status" value="1"/>
</dbReference>
<dbReference type="Proteomes" id="UP000591131">
    <property type="component" value="Unassembled WGS sequence"/>
</dbReference>
<dbReference type="PANTHER" id="PTHR37984">
    <property type="entry name" value="PROTEIN CBG26694"/>
    <property type="match status" value="1"/>
</dbReference>
<feature type="non-terminal residue" evidence="2">
    <location>
        <position position="378"/>
    </location>
</feature>
<dbReference type="Gene3D" id="3.30.70.270">
    <property type="match status" value="1"/>
</dbReference>
<protein>
    <recommendedName>
        <fullName evidence="1">Integrase zinc-binding domain-containing protein</fullName>
    </recommendedName>
</protein>
<proteinExistence type="predicted"/>
<dbReference type="OrthoDB" id="2013610at2759"/>
<keyword evidence="3" id="KW-1185">Reference proteome</keyword>
<dbReference type="EMBL" id="JAAPAO010001758">
    <property type="protein sequence ID" value="KAF4648893.1"/>
    <property type="molecule type" value="Genomic_DNA"/>
</dbReference>
<reference evidence="2 3" key="1">
    <citation type="submission" date="2020-04" db="EMBL/GenBank/DDBJ databases">
        <title>Perkinsus chesapeaki whole genome sequence.</title>
        <authorList>
            <person name="Bogema D.R."/>
        </authorList>
    </citation>
    <scope>NUCLEOTIDE SEQUENCE [LARGE SCALE GENOMIC DNA]</scope>
    <source>
        <strain evidence="2">ATCC PRA-425</strain>
    </source>
</reference>
<accession>A0A7J6KNI6</accession>
<feature type="non-terminal residue" evidence="2">
    <location>
        <position position="1"/>
    </location>
</feature>
<comment type="caution">
    <text evidence="2">The sequence shown here is derived from an EMBL/GenBank/DDBJ whole genome shotgun (WGS) entry which is preliminary data.</text>
</comment>
<name>A0A7J6KNI6_PERCH</name>